<comment type="function">
    <text evidence="7">Catalyzes the dehalogenation of halotyrosines such as 3,5-diiodo-L-tyrosine. Likely to also catalyze the dehalogenation of other halotyrosines such as 3-bromo-L-tyrosine, 3-chloro-L-tyrosine and 3-iodo-L-tyrosine.</text>
</comment>
<evidence type="ECO:0000256" key="4">
    <source>
        <dbReference type="ARBA" id="ARBA00022643"/>
    </source>
</evidence>
<evidence type="ECO:0000313" key="12">
    <source>
        <dbReference type="Proteomes" id="UP000001593"/>
    </source>
</evidence>
<dbReference type="KEGG" id="nve:5512829"/>
<dbReference type="PANTHER" id="PTHR23026">
    <property type="entry name" value="NADPH NITROREDUCTASE"/>
    <property type="match status" value="1"/>
</dbReference>
<dbReference type="PANTHER" id="PTHR23026:SF90">
    <property type="entry name" value="IODOTYROSINE DEIODINASE 1"/>
    <property type="match status" value="1"/>
</dbReference>
<keyword evidence="4" id="KW-0288">FMN</keyword>
<dbReference type="InterPro" id="IPR050627">
    <property type="entry name" value="Nitroreductase/BluB"/>
</dbReference>
<keyword evidence="12" id="KW-1185">Reference proteome</keyword>
<evidence type="ECO:0000256" key="5">
    <source>
        <dbReference type="ARBA" id="ARBA00023002"/>
    </source>
</evidence>
<organism evidence="11 12">
    <name type="scientific">Nematostella vectensis</name>
    <name type="common">Starlet sea anemone</name>
    <dbReference type="NCBI Taxonomy" id="45351"/>
    <lineage>
        <taxon>Eukaryota</taxon>
        <taxon>Metazoa</taxon>
        <taxon>Cnidaria</taxon>
        <taxon>Anthozoa</taxon>
        <taxon>Hexacorallia</taxon>
        <taxon>Actiniaria</taxon>
        <taxon>Edwardsiidae</taxon>
        <taxon>Nematostella</taxon>
    </lineage>
</organism>
<dbReference type="Proteomes" id="UP000001593">
    <property type="component" value="Unassembled WGS sequence"/>
</dbReference>
<evidence type="ECO:0000256" key="2">
    <source>
        <dbReference type="ARBA" id="ARBA00007118"/>
    </source>
</evidence>
<dbReference type="Gene3D" id="3.40.109.10">
    <property type="entry name" value="NADH Oxidase"/>
    <property type="match status" value="1"/>
</dbReference>
<comment type="catalytic activity">
    <reaction evidence="6">
        <text>2 iodide + L-tyrosine + 2 NADP(+) = 3,5-diiodo-L-tyrosine + 2 NADPH + H(+)</text>
        <dbReference type="Rhea" id="RHEA:32479"/>
        <dbReference type="ChEBI" id="CHEBI:15378"/>
        <dbReference type="ChEBI" id="CHEBI:16382"/>
        <dbReference type="ChEBI" id="CHEBI:57506"/>
        <dbReference type="ChEBI" id="CHEBI:57783"/>
        <dbReference type="ChEBI" id="CHEBI:58315"/>
        <dbReference type="ChEBI" id="CHEBI:58349"/>
        <dbReference type="EC" id="1.21.1.1"/>
    </reaction>
    <physiologicalReaction direction="right-to-left" evidence="6">
        <dbReference type="Rhea" id="RHEA:32481"/>
    </physiologicalReaction>
</comment>
<keyword evidence="3" id="KW-0285">Flavoprotein</keyword>
<dbReference type="InParanoid" id="A7S5D5"/>
<evidence type="ECO:0000256" key="3">
    <source>
        <dbReference type="ARBA" id="ARBA00022630"/>
    </source>
</evidence>
<dbReference type="OMA" id="YHASQLW"/>
<evidence type="ECO:0000256" key="7">
    <source>
        <dbReference type="ARBA" id="ARBA00055792"/>
    </source>
</evidence>
<evidence type="ECO:0000256" key="6">
    <source>
        <dbReference type="ARBA" id="ARBA00052524"/>
    </source>
</evidence>
<dbReference type="PhylomeDB" id="A7S5D5"/>
<dbReference type="FunFam" id="3.40.109.10:FF:000004">
    <property type="entry name" value="Iodotyrosine deiodinase 1"/>
    <property type="match status" value="1"/>
</dbReference>
<dbReference type="AlphaFoldDB" id="A7S5D5"/>
<evidence type="ECO:0000256" key="9">
    <source>
        <dbReference type="ARBA" id="ARBA00079409"/>
    </source>
</evidence>
<protein>
    <recommendedName>
        <fullName evidence="8">Iodotyrosine deiodinase</fullName>
    </recommendedName>
    <alternativeName>
        <fullName evidence="9">Halotyrosine dehalogenase</fullName>
    </alternativeName>
</protein>
<dbReference type="GO" id="GO:0006570">
    <property type="term" value="P:tyrosine metabolic process"/>
    <property type="evidence" value="ECO:0000318"/>
    <property type="project" value="GO_Central"/>
</dbReference>
<proteinExistence type="inferred from homology"/>
<dbReference type="CDD" id="cd02144">
    <property type="entry name" value="iodotyrosine_dehalogenase"/>
    <property type="match status" value="1"/>
</dbReference>
<comment type="similarity">
    <text evidence="2">Belongs to the nitroreductase family.</text>
</comment>
<feature type="domain" description="Nitroreductase" evidence="10">
    <location>
        <begin position="73"/>
        <end position="242"/>
    </location>
</feature>
<dbReference type="Pfam" id="PF00881">
    <property type="entry name" value="Nitroreductase"/>
    <property type="match status" value="1"/>
</dbReference>
<evidence type="ECO:0000256" key="8">
    <source>
        <dbReference type="ARBA" id="ARBA00073999"/>
    </source>
</evidence>
<dbReference type="eggNOG" id="KOG3936">
    <property type="taxonomic scope" value="Eukaryota"/>
</dbReference>
<dbReference type="STRING" id="45351.A7S5D5"/>
<evidence type="ECO:0000313" key="11">
    <source>
        <dbReference type="EMBL" id="EDO41102.1"/>
    </source>
</evidence>
<accession>A7S5D5</accession>
<dbReference type="GO" id="GO:0005886">
    <property type="term" value="C:plasma membrane"/>
    <property type="evidence" value="ECO:0000318"/>
    <property type="project" value="GO_Central"/>
</dbReference>
<keyword evidence="5" id="KW-0560">Oxidoreductase</keyword>
<gene>
    <name evidence="11" type="ORF">NEMVEDRAFT_v1g105155</name>
</gene>
<name>A7S5D5_NEMVE</name>
<dbReference type="EMBL" id="DS469582">
    <property type="protein sequence ID" value="EDO41102.1"/>
    <property type="molecule type" value="Genomic_DNA"/>
</dbReference>
<dbReference type="GO" id="GO:0016491">
    <property type="term" value="F:oxidoreductase activity"/>
    <property type="evidence" value="ECO:0000318"/>
    <property type="project" value="GO_Central"/>
</dbReference>
<sequence length="264" mass="30277">MEVFKALFKSKEAYTVDVDPMKDSDEHDLPRDPLSIRVTGEEEVNHIPYPYFDEIPTEEEMKKKSAEFYKSMKKRRTVRKISSEPVPLEVIENIVRVAGTSPSGAHTEPWTYVVIRDPDLKKQIKEVVEEEEQLNYARRMGEKWVQDLSMLKTTWSKPYIEAAPYLILIFKQVYGIKPDGEKKVHYYNEISVCISCGLLLAAIQNAGLVTVTSTPMNAGPRLRVLLNRPQNEKLIMLLPVGYPAKDAEVPNLTRKPLEEIMVLK</sequence>
<reference evidence="11 12" key="1">
    <citation type="journal article" date="2007" name="Science">
        <title>Sea anemone genome reveals ancestral eumetazoan gene repertoire and genomic organization.</title>
        <authorList>
            <person name="Putnam N.H."/>
            <person name="Srivastava M."/>
            <person name="Hellsten U."/>
            <person name="Dirks B."/>
            <person name="Chapman J."/>
            <person name="Salamov A."/>
            <person name="Terry A."/>
            <person name="Shapiro H."/>
            <person name="Lindquist E."/>
            <person name="Kapitonov V.V."/>
            <person name="Jurka J."/>
            <person name="Genikhovich G."/>
            <person name="Grigoriev I.V."/>
            <person name="Lucas S.M."/>
            <person name="Steele R.E."/>
            <person name="Finnerty J.R."/>
            <person name="Technau U."/>
            <person name="Martindale M.Q."/>
            <person name="Rokhsar D.S."/>
        </authorList>
    </citation>
    <scope>NUCLEOTIDE SEQUENCE [LARGE SCALE GENOMIC DNA]</scope>
    <source>
        <strain evidence="12">CH2 X CH6</strain>
    </source>
</reference>
<dbReference type="GO" id="GO:0140616">
    <property type="term" value="F:iodotyrosine deiodinase activity"/>
    <property type="evidence" value="ECO:0007669"/>
    <property type="project" value="UniProtKB-EC"/>
</dbReference>
<evidence type="ECO:0000256" key="1">
    <source>
        <dbReference type="ARBA" id="ARBA00001917"/>
    </source>
</evidence>
<comment type="cofactor">
    <cofactor evidence="1">
        <name>FMN</name>
        <dbReference type="ChEBI" id="CHEBI:58210"/>
    </cofactor>
</comment>
<dbReference type="SUPFAM" id="SSF55469">
    <property type="entry name" value="FMN-dependent nitroreductase-like"/>
    <property type="match status" value="1"/>
</dbReference>
<dbReference type="InterPro" id="IPR029479">
    <property type="entry name" value="Nitroreductase"/>
</dbReference>
<dbReference type="InterPro" id="IPR000415">
    <property type="entry name" value="Nitroreductase-like"/>
</dbReference>
<evidence type="ECO:0000259" key="10">
    <source>
        <dbReference type="Pfam" id="PF00881"/>
    </source>
</evidence>
<dbReference type="HOGENOM" id="CLU_070764_1_0_1"/>